<proteinExistence type="predicted"/>
<keyword evidence="1" id="KW-0472">Membrane</keyword>
<keyword evidence="1" id="KW-0812">Transmembrane</keyword>
<dbReference type="Proteomes" id="UP000054783">
    <property type="component" value="Unassembled WGS sequence"/>
</dbReference>
<evidence type="ECO:0000313" key="3">
    <source>
        <dbReference type="Proteomes" id="UP000054783"/>
    </source>
</evidence>
<dbReference type="EMBL" id="JYDQ01000101">
    <property type="protein sequence ID" value="KRY15128.1"/>
    <property type="molecule type" value="Genomic_DNA"/>
</dbReference>
<keyword evidence="1" id="KW-1133">Transmembrane helix</keyword>
<name>A0A0V0ZRC7_9BILA</name>
<reference evidence="2 3" key="1">
    <citation type="submission" date="2015-01" db="EMBL/GenBank/DDBJ databases">
        <title>Evolution of Trichinella species and genotypes.</title>
        <authorList>
            <person name="Korhonen P.K."/>
            <person name="Edoardo P."/>
            <person name="Giuseppe L.R."/>
            <person name="Gasser R.B."/>
        </authorList>
    </citation>
    <scope>NUCLEOTIDE SEQUENCE [LARGE SCALE GENOMIC DNA]</scope>
    <source>
        <strain evidence="2">ISS2496</strain>
    </source>
</reference>
<evidence type="ECO:0000256" key="1">
    <source>
        <dbReference type="SAM" id="Phobius"/>
    </source>
</evidence>
<evidence type="ECO:0000313" key="2">
    <source>
        <dbReference type="EMBL" id="KRY15128.1"/>
    </source>
</evidence>
<keyword evidence="3" id="KW-1185">Reference proteome</keyword>
<feature type="transmembrane region" description="Helical" evidence="1">
    <location>
        <begin position="34"/>
        <end position="51"/>
    </location>
</feature>
<sequence>MLISIFFESGSQCPLNISWKIESAWDVGNGDMKILYLLVFLFLHYYVLPYCSKGHVRSSVMFSRIALFCCKRFPPATRQHIVQNMK</sequence>
<protein>
    <submittedName>
        <fullName evidence="2">Uncharacterized protein</fullName>
    </submittedName>
</protein>
<organism evidence="2 3">
    <name type="scientific">Trichinella patagoniensis</name>
    <dbReference type="NCBI Taxonomy" id="990121"/>
    <lineage>
        <taxon>Eukaryota</taxon>
        <taxon>Metazoa</taxon>
        <taxon>Ecdysozoa</taxon>
        <taxon>Nematoda</taxon>
        <taxon>Enoplea</taxon>
        <taxon>Dorylaimia</taxon>
        <taxon>Trichinellida</taxon>
        <taxon>Trichinellidae</taxon>
        <taxon>Trichinella</taxon>
    </lineage>
</organism>
<dbReference type="AlphaFoldDB" id="A0A0V0ZRC7"/>
<accession>A0A0V0ZRC7</accession>
<gene>
    <name evidence="2" type="ORF">T12_1347</name>
</gene>
<comment type="caution">
    <text evidence="2">The sequence shown here is derived from an EMBL/GenBank/DDBJ whole genome shotgun (WGS) entry which is preliminary data.</text>
</comment>